<dbReference type="EMBL" id="MU794946">
    <property type="protein sequence ID" value="KAJ3815689.1"/>
    <property type="molecule type" value="Genomic_DNA"/>
</dbReference>
<name>A0ACC1UFJ5_9AGAR</name>
<dbReference type="Proteomes" id="UP001163835">
    <property type="component" value="Unassembled WGS sequence"/>
</dbReference>
<reference evidence="1" key="1">
    <citation type="submission" date="2022-09" db="EMBL/GenBank/DDBJ databases">
        <title>A Global Phylogenomic Analysis of the Shiitake Genus Lentinula.</title>
        <authorList>
            <consortium name="DOE Joint Genome Institute"/>
            <person name="Sierra-Patev S."/>
            <person name="Min B."/>
            <person name="Naranjo-Ortiz M."/>
            <person name="Looney B."/>
            <person name="Konkel Z."/>
            <person name="Slot J.C."/>
            <person name="Sakamoto Y."/>
            <person name="Steenwyk J.L."/>
            <person name="Rokas A."/>
            <person name="Carro J."/>
            <person name="Camarero S."/>
            <person name="Ferreira P."/>
            <person name="Molpeceres G."/>
            <person name="Ruiz-Duenas F.J."/>
            <person name="Serrano A."/>
            <person name="Henrissat B."/>
            <person name="Drula E."/>
            <person name="Hughes K.W."/>
            <person name="Mata J.L."/>
            <person name="Ishikawa N.K."/>
            <person name="Vargas-Isla R."/>
            <person name="Ushijima S."/>
            <person name="Smith C.A."/>
            <person name="Ahrendt S."/>
            <person name="Andreopoulos W."/>
            <person name="He G."/>
            <person name="Labutti K."/>
            <person name="Lipzen A."/>
            <person name="Ng V."/>
            <person name="Riley R."/>
            <person name="Sandor L."/>
            <person name="Barry K."/>
            <person name="Martinez A.T."/>
            <person name="Xiao Y."/>
            <person name="Gibbons J.G."/>
            <person name="Terashima K."/>
            <person name="Grigoriev I.V."/>
            <person name="Hibbett D.S."/>
        </authorList>
    </citation>
    <scope>NUCLEOTIDE SEQUENCE</scope>
    <source>
        <strain evidence="1">TMI1499</strain>
    </source>
</reference>
<comment type="caution">
    <text evidence="1">The sequence shown here is derived from an EMBL/GenBank/DDBJ whole genome shotgun (WGS) entry which is preliminary data.</text>
</comment>
<proteinExistence type="predicted"/>
<sequence>MPKPTKLPKHVTSSLRKGPPTVLPLPSGKLLSPCNRALESFDTLINALPDSIPIITDNASPITRWIKYFLRVAAMSIEQNVYPNIFGNLALSLKATFRLLVCLLDSESQPENALFVSEIKETRSITEYARIFASLWFFCLTKADNDVFRDAHLTQRTLIAPLGEEFHVQFVSALPLETIPTCLSNLTRVLASSPTQTIYDLGVDLYYVNDLTEYVCLVASDFMGKHAPVARNTAIIPLISALKFLESPSSSHPLKVSKLGARMKKAYLESIKWCLIAIADTLDGDSAGAYAQALKHSVLVVVLHGYQILVSNHEYWSNVHDSLIDLPVAMLEKMNRFSIHRSVGRGIVKGVEEVLKEGIDVPRELGMRDHWVKLQELAESDSTRPLTSATVIDQEYFGAVIEQDSVLLKDELKDALSAYLFANPELLPTFERLTVELKYDQTPPSINIRRRNESDHTCIGGEGAIMRPTLKIISFLVLFLIVFTIHTTDAAPTPAPNSEKIQRLGPPGGERNPDWVLGFYGEDEYLDGDDNKVFGEFSDDHGLLPVHSLNDNMYHVLEKNLNHLVITKVKGVKHGKDTLIIKVIGGLRNPKSIVDNKVWDEVKALKDVGLYVDSGMANVDNGKYPVIVMKLVEGVMIKDTTEYINANLDLKLKWLEEAKPLVEEEVVNIAVEKGILQTDFHPDNYLVGGKKTPGGLALAIPITEARLVDWGYPGVFKVKKDVTKEEVVSSVVIICPFL</sequence>
<organism evidence="1 2">
    <name type="scientific">Lentinula aff. lateritia</name>
    <dbReference type="NCBI Taxonomy" id="2804960"/>
    <lineage>
        <taxon>Eukaryota</taxon>
        <taxon>Fungi</taxon>
        <taxon>Dikarya</taxon>
        <taxon>Basidiomycota</taxon>
        <taxon>Agaricomycotina</taxon>
        <taxon>Agaricomycetes</taxon>
        <taxon>Agaricomycetidae</taxon>
        <taxon>Agaricales</taxon>
        <taxon>Marasmiineae</taxon>
        <taxon>Omphalotaceae</taxon>
        <taxon>Lentinula</taxon>
    </lineage>
</organism>
<evidence type="ECO:0000313" key="1">
    <source>
        <dbReference type="EMBL" id="KAJ3815689.1"/>
    </source>
</evidence>
<evidence type="ECO:0000313" key="2">
    <source>
        <dbReference type="Proteomes" id="UP001163835"/>
    </source>
</evidence>
<gene>
    <name evidence="1" type="ORF">F5876DRAFT_71702</name>
</gene>
<protein>
    <submittedName>
        <fullName evidence="1">Uncharacterized protein</fullName>
    </submittedName>
</protein>
<keyword evidence="2" id="KW-1185">Reference proteome</keyword>
<accession>A0ACC1UFJ5</accession>